<feature type="transmembrane region" description="Helical" evidence="1">
    <location>
        <begin position="14"/>
        <end position="36"/>
    </location>
</feature>
<dbReference type="AlphaFoldDB" id="A0A0A1VPE1"/>
<dbReference type="EMBL" id="BBPA01000005">
    <property type="protein sequence ID" value="GAL91605.1"/>
    <property type="molecule type" value="Genomic_DNA"/>
</dbReference>
<protein>
    <submittedName>
        <fullName evidence="2">Uncharacterized protein</fullName>
    </submittedName>
</protein>
<feature type="transmembrane region" description="Helical" evidence="1">
    <location>
        <begin position="42"/>
        <end position="62"/>
    </location>
</feature>
<evidence type="ECO:0000256" key="1">
    <source>
        <dbReference type="SAM" id="Phobius"/>
    </source>
</evidence>
<evidence type="ECO:0000313" key="3">
    <source>
        <dbReference type="Proteomes" id="UP000030321"/>
    </source>
</evidence>
<evidence type="ECO:0000313" key="2">
    <source>
        <dbReference type="EMBL" id="GAL91605.1"/>
    </source>
</evidence>
<proteinExistence type="predicted"/>
<accession>A0A0A1VPE1</accession>
<keyword evidence="1" id="KW-1133">Transmembrane helix</keyword>
<keyword evidence="1" id="KW-0812">Transmembrane</keyword>
<name>A0A0A1VPE1_MICAE</name>
<organism evidence="2 3">
    <name type="scientific">Microcystis aeruginosa NIES-44</name>
    <dbReference type="NCBI Taxonomy" id="449439"/>
    <lineage>
        <taxon>Bacteria</taxon>
        <taxon>Bacillati</taxon>
        <taxon>Cyanobacteriota</taxon>
        <taxon>Cyanophyceae</taxon>
        <taxon>Oscillatoriophycideae</taxon>
        <taxon>Chroococcales</taxon>
        <taxon>Microcystaceae</taxon>
        <taxon>Microcystis</taxon>
    </lineage>
</organism>
<sequence length="65" mass="7033">MILQGALDRERRRLLYWFLVCQITGLLSGGVIAFSLKGEPLSGAGWGLGIGNLHFGVSVGFLSRK</sequence>
<dbReference type="RefSeq" id="WP_045356700.1">
    <property type="nucleotide sequence ID" value="NZ_BBPA01000005.1"/>
</dbReference>
<dbReference type="Proteomes" id="UP000030321">
    <property type="component" value="Unassembled WGS sequence"/>
</dbReference>
<gene>
    <name evidence="2" type="ORF">N44_02318</name>
</gene>
<reference evidence="3" key="1">
    <citation type="journal article" date="2015" name="Genome">
        <title>Whole Genome Sequence of the Non-Microcystin-Producing Microcystis aeruginosa Strain NIES-44.</title>
        <authorList>
            <person name="Okano K."/>
            <person name="Miyata N."/>
            <person name="Ozaki Y."/>
        </authorList>
    </citation>
    <scope>NUCLEOTIDE SEQUENCE [LARGE SCALE GENOMIC DNA]</scope>
    <source>
        <strain evidence="3">NIES-44</strain>
    </source>
</reference>
<keyword evidence="1" id="KW-0472">Membrane</keyword>
<comment type="caution">
    <text evidence="2">The sequence shown here is derived from an EMBL/GenBank/DDBJ whole genome shotgun (WGS) entry which is preliminary data.</text>
</comment>